<proteinExistence type="predicted"/>
<dbReference type="InterPro" id="IPR051081">
    <property type="entry name" value="HTH_MetalResp_TranReg"/>
</dbReference>
<dbReference type="PANTHER" id="PTHR33154:SF33">
    <property type="entry name" value="TRANSCRIPTIONAL REPRESSOR SDPR"/>
    <property type="match status" value="1"/>
</dbReference>
<dbReference type="PRINTS" id="PR00778">
    <property type="entry name" value="HTHARSR"/>
</dbReference>
<comment type="caution">
    <text evidence="5">The sequence shown here is derived from an EMBL/GenBank/DDBJ whole genome shotgun (WGS) entry which is preliminary data.</text>
</comment>
<dbReference type="RefSeq" id="WP_386046676.1">
    <property type="nucleotide sequence ID" value="NZ_JBHUIO010000005.1"/>
</dbReference>
<dbReference type="InterPro" id="IPR036388">
    <property type="entry name" value="WH-like_DNA-bd_sf"/>
</dbReference>
<protein>
    <submittedName>
        <fullName evidence="5">ArsR/SmtB family transcription factor</fullName>
    </submittedName>
</protein>
<reference evidence="6" key="1">
    <citation type="journal article" date="2019" name="Int. J. Syst. Evol. Microbiol.">
        <title>The Global Catalogue of Microorganisms (GCM) 10K type strain sequencing project: providing services to taxonomists for standard genome sequencing and annotation.</title>
        <authorList>
            <consortium name="The Broad Institute Genomics Platform"/>
            <consortium name="The Broad Institute Genome Sequencing Center for Infectious Disease"/>
            <person name="Wu L."/>
            <person name="Ma J."/>
        </authorList>
    </citation>
    <scope>NUCLEOTIDE SEQUENCE [LARGE SCALE GENOMIC DNA]</scope>
    <source>
        <strain evidence="6">CGMCC 1.13574</strain>
    </source>
</reference>
<dbReference type="InterPro" id="IPR011991">
    <property type="entry name" value="ArsR-like_HTH"/>
</dbReference>
<evidence type="ECO:0000256" key="1">
    <source>
        <dbReference type="ARBA" id="ARBA00023015"/>
    </source>
</evidence>
<evidence type="ECO:0000256" key="2">
    <source>
        <dbReference type="ARBA" id="ARBA00023125"/>
    </source>
</evidence>
<dbReference type="SMART" id="SM00418">
    <property type="entry name" value="HTH_ARSR"/>
    <property type="match status" value="1"/>
</dbReference>
<name>A0ABW4ZYW6_9BACL</name>
<dbReference type="Proteomes" id="UP001597343">
    <property type="component" value="Unassembled WGS sequence"/>
</dbReference>
<dbReference type="InterPro" id="IPR036390">
    <property type="entry name" value="WH_DNA-bd_sf"/>
</dbReference>
<gene>
    <name evidence="5" type="ORF">ACFSOY_11405</name>
</gene>
<keyword evidence="1" id="KW-0805">Transcription regulation</keyword>
<organism evidence="5 6">
    <name type="scientific">Tumebacillus lipolyticus</name>
    <dbReference type="NCBI Taxonomy" id="1280370"/>
    <lineage>
        <taxon>Bacteria</taxon>
        <taxon>Bacillati</taxon>
        <taxon>Bacillota</taxon>
        <taxon>Bacilli</taxon>
        <taxon>Bacillales</taxon>
        <taxon>Alicyclobacillaceae</taxon>
        <taxon>Tumebacillus</taxon>
    </lineage>
</organism>
<evidence type="ECO:0000313" key="5">
    <source>
        <dbReference type="EMBL" id="MFD2170608.1"/>
    </source>
</evidence>
<dbReference type="PANTHER" id="PTHR33154">
    <property type="entry name" value="TRANSCRIPTIONAL REGULATOR, ARSR FAMILY"/>
    <property type="match status" value="1"/>
</dbReference>
<dbReference type="EMBL" id="JBHUIO010000005">
    <property type="protein sequence ID" value="MFD2170608.1"/>
    <property type="molecule type" value="Genomic_DNA"/>
</dbReference>
<feature type="domain" description="HTH arsR-type" evidence="4">
    <location>
        <begin position="1"/>
        <end position="88"/>
    </location>
</feature>
<evidence type="ECO:0000313" key="6">
    <source>
        <dbReference type="Proteomes" id="UP001597343"/>
    </source>
</evidence>
<dbReference type="PROSITE" id="PS50987">
    <property type="entry name" value="HTH_ARSR_2"/>
    <property type="match status" value="1"/>
</dbReference>
<dbReference type="InterPro" id="IPR001845">
    <property type="entry name" value="HTH_ArsR_DNA-bd_dom"/>
</dbReference>
<dbReference type="SUPFAM" id="SSF46785">
    <property type="entry name" value="Winged helix' DNA-binding domain"/>
    <property type="match status" value="1"/>
</dbReference>
<dbReference type="NCBIfam" id="NF033788">
    <property type="entry name" value="HTH_metalloreg"/>
    <property type="match status" value="1"/>
</dbReference>
<keyword evidence="3" id="KW-0804">Transcription</keyword>
<dbReference type="CDD" id="cd00090">
    <property type="entry name" value="HTH_ARSR"/>
    <property type="match status" value="1"/>
</dbReference>
<sequence>MNTTTFSALAEPNRFRIVELLLDGPLTVGEIADRLQLRQPQVSKHLRVLLEAGLVEVQADANRRNYSLRLEPLQALDRWLESYRSVWSERFDNLDHYLQNLQSNGNKSKD</sequence>
<accession>A0ABW4ZYW6</accession>
<keyword evidence="6" id="KW-1185">Reference proteome</keyword>
<keyword evidence="2" id="KW-0238">DNA-binding</keyword>
<evidence type="ECO:0000259" key="4">
    <source>
        <dbReference type="PROSITE" id="PS50987"/>
    </source>
</evidence>
<dbReference type="Gene3D" id="1.10.10.10">
    <property type="entry name" value="Winged helix-like DNA-binding domain superfamily/Winged helix DNA-binding domain"/>
    <property type="match status" value="1"/>
</dbReference>
<evidence type="ECO:0000256" key="3">
    <source>
        <dbReference type="ARBA" id="ARBA00023163"/>
    </source>
</evidence>
<dbReference type="Pfam" id="PF12840">
    <property type="entry name" value="HTH_20"/>
    <property type="match status" value="1"/>
</dbReference>